<keyword evidence="1" id="KW-0812">Transmembrane</keyword>
<keyword evidence="3" id="KW-1185">Reference proteome</keyword>
<evidence type="ECO:0000313" key="3">
    <source>
        <dbReference type="Proteomes" id="UP000184010"/>
    </source>
</evidence>
<dbReference type="STRING" id="1121395.SAMN02745215_01553"/>
<gene>
    <name evidence="2" type="ORF">SAMN02745215_01553</name>
</gene>
<evidence type="ECO:0000313" key="2">
    <source>
        <dbReference type="EMBL" id="SHN65683.1"/>
    </source>
</evidence>
<feature type="transmembrane region" description="Helical" evidence="1">
    <location>
        <begin position="21"/>
        <end position="37"/>
    </location>
</feature>
<dbReference type="AlphaFoldDB" id="A0A1M7T4L5"/>
<evidence type="ECO:0000256" key="1">
    <source>
        <dbReference type="SAM" id="Phobius"/>
    </source>
</evidence>
<sequence length="144" mass="16443">MGPRYAFHIEEEMIMTIKRNRWTYLTLVGVTIILGLSSRQFSGYFPYTINLYLGDALWALMVFFMFCLIFRLKGTGWLAAAALLFAFGIEISQLYHAPWIDAIRQTRLGGLVLGYGFLWRDLVAYTIGVAVGAVMDRRINAYLP</sequence>
<dbReference type="EMBL" id="FRDN01000005">
    <property type="protein sequence ID" value="SHN65683.1"/>
    <property type="molecule type" value="Genomic_DNA"/>
</dbReference>
<feature type="transmembrane region" description="Helical" evidence="1">
    <location>
        <begin position="117"/>
        <end position="135"/>
    </location>
</feature>
<evidence type="ECO:0008006" key="4">
    <source>
        <dbReference type="Google" id="ProtNLM"/>
    </source>
</evidence>
<accession>A0A1M7T4L5</accession>
<keyword evidence="1" id="KW-0472">Membrane</keyword>
<protein>
    <recommendedName>
        <fullName evidence="4">DUF2809 domain-containing protein</fullName>
    </recommendedName>
</protein>
<feature type="transmembrane region" description="Helical" evidence="1">
    <location>
        <begin position="49"/>
        <end position="70"/>
    </location>
</feature>
<dbReference type="Proteomes" id="UP000184010">
    <property type="component" value="Unassembled WGS sequence"/>
</dbReference>
<organism evidence="2 3">
    <name type="scientific">Desulfitobacterium chlororespirans DSM 11544</name>
    <dbReference type="NCBI Taxonomy" id="1121395"/>
    <lineage>
        <taxon>Bacteria</taxon>
        <taxon>Bacillati</taxon>
        <taxon>Bacillota</taxon>
        <taxon>Clostridia</taxon>
        <taxon>Eubacteriales</taxon>
        <taxon>Desulfitobacteriaceae</taxon>
        <taxon>Desulfitobacterium</taxon>
    </lineage>
</organism>
<reference evidence="3" key="1">
    <citation type="submission" date="2016-12" db="EMBL/GenBank/DDBJ databases">
        <authorList>
            <person name="Varghese N."/>
            <person name="Submissions S."/>
        </authorList>
    </citation>
    <scope>NUCLEOTIDE SEQUENCE [LARGE SCALE GENOMIC DNA]</scope>
    <source>
        <strain evidence="3">DSM 11544</strain>
    </source>
</reference>
<feature type="transmembrane region" description="Helical" evidence="1">
    <location>
        <begin position="77"/>
        <end position="97"/>
    </location>
</feature>
<keyword evidence="1" id="KW-1133">Transmembrane helix</keyword>
<dbReference type="InterPro" id="IPR021257">
    <property type="entry name" value="DUF2809"/>
</dbReference>
<dbReference type="Pfam" id="PF10990">
    <property type="entry name" value="DUF2809"/>
    <property type="match status" value="1"/>
</dbReference>
<proteinExistence type="predicted"/>
<name>A0A1M7T4L5_9FIRM</name>